<dbReference type="AlphaFoldDB" id="A0A660E2W5"/>
<dbReference type="InterPro" id="IPR007920">
    <property type="entry name" value="UPF0223"/>
</dbReference>
<dbReference type="Gene3D" id="1.10.220.80">
    <property type="entry name" value="BH2638-like"/>
    <property type="match status" value="1"/>
</dbReference>
<dbReference type="OrthoDB" id="1649074at2"/>
<dbReference type="EMBL" id="UYIG01000174">
    <property type="protein sequence ID" value="VDG30102.1"/>
    <property type="molecule type" value="Genomic_DNA"/>
</dbReference>
<evidence type="ECO:0000313" key="2">
    <source>
        <dbReference type="Proteomes" id="UP000289996"/>
    </source>
</evidence>
<accession>A0A660E2W5</accession>
<keyword evidence="2" id="KW-1185">Reference proteome</keyword>
<protein>
    <submittedName>
        <fullName evidence="1">Uncharacterized protein</fullName>
    </submittedName>
</protein>
<proteinExistence type="predicted"/>
<reference evidence="1 2" key="1">
    <citation type="submission" date="2018-11" db="EMBL/GenBank/DDBJ databases">
        <authorList>
            <person name="Wuyts S."/>
        </authorList>
    </citation>
    <scope>NUCLEOTIDE SEQUENCE [LARGE SCALE GENOMIC DNA]</scope>
    <source>
        <strain evidence="1">Lactobacillus mudanjiangensis AMBF249</strain>
    </source>
</reference>
<name>A0A660E2W5_9LACO</name>
<evidence type="ECO:0000313" key="1">
    <source>
        <dbReference type="EMBL" id="VDG30102.1"/>
    </source>
</evidence>
<gene>
    <name evidence="1" type="ORF">MUDAN_MDHGFNIF_01656</name>
</gene>
<dbReference type="PIRSF" id="PIRSF037260">
    <property type="entry name" value="UPF0223"/>
    <property type="match status" value="1"/>
</dbReference>
<organism evidence="1 2">
    <name type="scientific">Lactiplantibacillus mudanjiangensis</name>
    <dbReference type="NCBI Taxonomy" id="1296538"/>
    <lineage>
        <taxon>Bacteria</taxon>
        <taxon>Bacillati</taxon>
        <taxon>Bacillota</taxon>
        <taxon>Bacilli</taxon>
        <taxon>Lactobacillales</taxon>
        <taxon>Lactobacillaceae</taxon>
        <taxon>Lactiplantibacillus</taxon>
    </lineage>
</organism>
<dbReference type="InterPro" id="IPR023324">
    <property type="entry name" value="BH2638-like_sf"/>
</dbReference>
<dbReference type="SUPFAM" id="SSF158504">
    <property type="entry name" value="BH2638-like"/>
    <property type="match status" value="1"/>
</dbReference>
<sequence>MTTNHENYQYPLDETWSTAEIITVSKFYQLIETANESSVAKDDLMAAYREFKTIVPAKSVEKQLSREFEAASGYSIYLTMKAAQTTTKARVRYRG</sequence>
<dbReference type="Proteomes" id="UP000289996">
    <property type="component" value="Unassembled WGS sequence"/>
</dbReference>
<dbReference type="Pfam" id="PF05256">
    <property type="entry name" value="UPF0223"/>
    <property type="match status" value="1"/>
</dbReference>
<dbReference type="RefSeq" id="WP_130843203.1">
    <property type="nucleotide sequence ID" value="NZ_BJDY01000002.1"/>
</dbReference>
<dbReference type="NCBIfam" id="NF003353">
    <property type="entry name" value="PRK04387.1"/>
    <property type="match status" value="1"/>
</dbReference>